<feature type="domain" description="HTH iclR-type" evidence="4">
    <location>
        <begin position="8"/>
        <end position="67"/>
    </location>
</feature>
<dbReference type="Pfam" id="PF09339">
    <property type="entry name" value="HTH_IclR"/>
    <property type="match status" value="1"/>
</dbReference>
<name>A0A6J7FZZ9_9ZZZZ</name>
<keyword evidence="3" id="KW-0804">Transcription</keyword>
<dbReference type="Pfam" id="PF01614">
    <property type="entry name" value="IclR_C"/>
    <property type="match status" value="2"/>
</dbReference>
<evidence type="ECO:0000259" key="4">
    <source>
        <dbReference type="PROSITE" id="PS51077"/>
    </source>
</evidence>
<dbReference type="InterPro" id="IPR005471">
    <property type="entry name" value="Tscrpt_reg_IclR_N"/>
</dbReference>
<evidence type="ECO:0000313" key="6">
    <source>
        <dbReference type="EMBL" id="CAB4835790.1"/>
    </source>
</evidence>
<gene>
    <name evidence="6" type="ORF">UFOPK3139_02629</name>
    <name evidence="7" type="ORF">UFOPK3543_00846</name>
</gene>
<dbReference type="InterPro" id="IPR029016">
    <property type="entry name" value="GAF-like_dom_sf"/>
</dbReference>
<organism evidence="7">
    <name type="scientific">freshwater metagenome</name>
    <dbReference type="NCBI Taxonomy" id="449393"/>
    <lineage>
        <taxon>unclassified sequences</taxon>
        <taxon>metagenomes</taxon>
        <taxon>ecological metagenomes</taxon>
    </lineage>
</organism>
<feature type="domain" description="IclR-ED" evidence="5">
    <location>
        <begin position="68"/>
        <end position="217"/>
    </location>
</feature>
<dbReference type="InterPro" id="IPR050707">
    <property type="entry name" value="HTH_MetabolicPath_Reg"/>
</dbReference>
<dbReference type="EMBL" id="CAFABA010000144">
    <property type="protein sequence ID" value="CAB4835790.1"/>
    <property type="molecule type" value="Genomic_DNA"/>
</dbReference>
<evidence type="ECO:0000256" key="1">
    <source>
        <dbReference type="ARBA" id="ARBA00023015"/>
    </source>
</evidence>
<keyword evidence="2" id="KW-0238">DNA-binding</keyword>
<dbReference type="PROSITE" id="PS51078">
    <property type="entry name" value="ICLR_ED"/>
    <property type="match status" value="1"/>
</dbReference>
<dbReference type="SMART" id="SM00346">
    <property type="entry name" value="HTH_ICLR"/>
    <property type="match status" value="1"/>
</dbReference>
<reference evidence="7" key="1">
    <citation type="submission" date="2020-05" db="EMBL/GenBank/DDBJ databases">
        <authorList>
            <person name="Chiriac C."/>
            <person name="Salcher M."/>
            <person name="Ghai R."/>
            <person name="Kavagutti S V."/>
        </authorList>
    </citation>
    <scope>NUCLEOTIDE SEQUENCE</scope>
</reference>
<dbReference type="EMBL" id="CAFBMH010000021">
    <property type="protein sequence ID" value="CAB4900726.1"/>
    <property type="molecule type" value="Genomic_DNA"/>
</dbReference>
<dbReference type="AlphaFoldDB" id="A0A6J7FZZ9"/>
<evidence type="ECO:0000313" key="7">
    <source>
        <dbReference type="EMBL" id="CAB4900726.1"/>
    </source>
</evidence>
<dbReference type="PROSITE" id="PS51077">
    <property type="entry name" value="HTH_ICLR"/>
    <property type="match status" value="1"/>
</dbReference>
<dbReference type="InterPro" id="IPR036390">
    <property type="entry name" value="WH_DNA-bd_sf"/>
</dbReference>
<dbReference type="InterPro" id="IPR036388">
    <property type="entry name" value="WH-like_DNA-bd_sf"/>
</dbReference>
<dbReference type="GO" id="GO:0003677">
    <property type="term" value="F:DNA binding"/>
    <property type="evidence" value="ECO:0007669"/>
    <property type="project" value="UniProtKB-KW"/>
</dbReference>
<evidence type="ECO:0000259" key="5">
    <source>
        <dbReference type="PROSITE" id="PS51078"/>
    </source>
</evidence>
<sequence>MEPRVSDVGVLDKALVLLSAVEAEPLALAGLVAATGIARPTAHRLAVALEVHGMLRRDEDGRFRLGPRAIALGRAASAAYPFRDAAGPALAALRDATGESAQLYVREGDRRICLASLESPHGLRTIVDAGASLPLEFGSAGAVLLGDPTALARGWAESVGQREAGVASVSAPVFDGDRVIAAVGVSGPIERLTRQPGTKYGPAVMAAARRVEQALRGS</sequence>
<dbReference type="Gene3D" id="3.30.450.40">
    <property type="match status" value="2"/>
</dbReference>
<dbReference type="SUPFAM" id="SSF46785">
    <property type="entry name" value="Winged helix' DNA-binding domain"/>
    <property type="match status" value="1"/>
</dbReference>
<protein>
    <submittedName>
        <fullName evidence="7">Unannotated protein</fullName>
    </submittedName>
</protein>
<dbReference type="PANTHER" id="PTHR30136">
    <property type="entry name" value="HELIX-TURN-HELIX TRANSCRIPTIONAL REGULATOR, ICLR FAMILY"/>
    <property type="match status" value="1"/>
</dbReference>
<proteinExistence type="predicted"/>
<evidence type="ECO:0000256" key="2">
    <source>
        <dbReference type="ARBA" id="ARBA00023125"/>
    </source>
</evidence>
<dbReference type="InterPro" id="IPR014757">
    <property type="entry name" value="Tscrpt_reg_IclR_C"/>
</dbReference>
<keyword evidence="1" id="KW-0805">Transcription regulation</keyword>
<dbReference type="Gene3D" id="1.10.10.10">
    <property type="entry name" value="Winged helix-like DNA-binding domain superfamily/Winged helix DNA-binding domain"/>
    <property type="match status" value="1"/>
</dbReference>
<dbReference type="PANTHER" id="PTHR30136:SF39">
    <property type="entry name" value="TRANSCRIPTIONAL REGULATORY PROTEIN"/>
    <property type="match status" value="1"/>
</dbReference>
<accession>A0A6J7FZZ9</accession>
<dbReference type="SUPFAM" id="SSF55781">
    <property type="entry name" value="GAF domain-like"/>
    <property type="match status" value="1"/>
</dbReference>
<dbReference type="GO" id="GO:0003700">
    <property type="term" value="F:DNA-binding transcription factor activity"/>
    <property type="evidence" value="ECO:0007669"/>
    <property type="project" value="TreeGrafter"/>
</dbReference>
<evidence type="ECO:0000256" key="3">
    <source>
        <dbReference type="ARBA" id="ARBA00023163"/>
    </source>
</evidence>
<dbReference type="GO" id="GO:0045892">
    <property type="term" value="P:negative regulation of DNA-templated transcription"/>
    <property type="evidence" value="ECO:0007669"/>
    <property type="project" value="TreeGrafter"/>
</dbReference>